<reference evidence="2 3" key="1">
    <citation type="journal article" date="2016" name="Nat. Commun.">
        <title>Thousands of microbial genomes shed light on interconnected biogeochemical processes in an aquifer system.</title>
        <authorList>
            <person name="Anantharaman K."/>
            <person name="Brown C.T."/>
            <person name="Hug L.A."/>
            <person name="Sharon I."/>
            <person name="Castelle C.J."/>
            <person name="Probst A.J."/>
            <person name="Thomas B.C."/>
            <person name="Singh A."/>
            <person name="Wilkins M.J."/>
            <person name="Karaoz U."/>
            <person name="Brodie E.L."/>
            <person name="Williams K.H."/>
            <person name="Hubbard S.S."/>
            <person name="Banfield J.F."/>
        </authorList>
    </citation>
    <scope>NUCLEOTIDE SEQUENCE [LARGE SCALE GENOMIC DNA]</scope>
</reference>
<dbReference type="SUPFAM" id="SSF102114">
    <property type="entry name" value="Radical SAM enzymes"/>
    <property type="match status" value="1"/>
</dbReference>
<protein>
    <recommendedName>
        <fullName evidence="1">4Fe4S-binding SPASM domain-containing protein</fullName>
    </recommendedName>
</protein>
<gene>
    <name evidence="2" type="ORF">A2161_15010</name>
</gene>
<accession>A0A1F7RW71</accession>
<comment type="caution">
    <text evidence="2">The sequence shown here is derived from an EMBL/GenBank/DDBJ whole genome shotgun (WGS) entry which is preliminary data.</text>
</comment>
<organism evidence="2 3">
    <name type="scientific">Candidatus Schekmanbacteria bacterium RBG_13_48_7</name>
    <dbReference type="NCBI Taxonomy" id="1817878"/>
    <lineage>
        <taxon>Bacteria</taxon>
        <taxon>Candidatus Schekmaniibacteriota</taxon>
    </lineage>
</organism>
<dbReference type="CDD" id="cd21121">
    <property type="entry name" value="SPASM_Cmo-like"/>
    <property type="match status" value="1"/>
</dbReference>
<evidence type="ECO:0000313" key="2">
    <source>
        <dbReference type="EMBL" id="OGL45819.1"/>
    </source>
</evidence>
<dbReference type="Proteomes" id="UP000179266">
    <property type="component" value="Unassembled WGS sequence"/>
</dbReference>
<evidence type="ECO:0000313" key="3">
    <source>
        <dbReference type="Proteomes" id="UP000179266"/>
    </source>
</evidence>
<name>A0A1F7RW71_9BACT</name>
<feature type="domain" description="4Fe4S-binding SPASM" evidence="1">
    <location>
        <begin position="87"/>
        <end position="169"/>
    </location>
</feature>
<dbReference type="InterPro" id="IPR023885">
    <property type="entry name" value="4Fe4S-binding_SPASM_dom"/>
</dbReference>
<dbReference type="Pfam" id="PF13186">
    <property type="entry name" value="SPASM"/>
    <property type="match status" value="1"/>
</dbReference>
<dbReference type="AlphaFoldDB" id="A0A1F7RW71"/>
<dbReference type="EMBL" id="MGDD01000159">
    <property type="protein sequence ID" value="OGL45819.1"/>
    <property type="molecule type" value="Genomic_DNA"/>
</dbReference>
<sequence length="176" mass="20581">MRITIVYDNETLRDNLKADWRFSCLVEVYDRRILFDTGENGSILLYNMNTLHITPGSILDNVVIEVRQYKLDIHYYLGFNGKQDMICTENPQRSLFISSDGTVSPCVFLNIPVSSVTWVTNNTKRLYKRLHFGSIYKNSLSAIWNDKKYTAFRDGFDTNQHDPHCIKCKKLYINLH</sequence>
<dbReference type="Gene3D" id="3.20.20.70">
    <property type="entry name" value="Aldolase class I"/>
    <property type="match status" value="1"/>
</dbReference>
<evidence type="ECO:0000259" key="1">
    <source>
        <dbReference type="Pfam" id="PF13186"/>
    </source>
</evidence>
<dbReference type="InterPro" id="IPR058240">
    <property type="entry name" value="rSAM_sf"/>
</dbReference>
<proteinExistence type="predicted"/>
<dbReference type="InterPro" id="IPR013785">
    <property type="entry name" value="Aldolase_TIM"/>
</dbReference>